<reference evidence="1 2" key="1">
    <citation type="submission" date="2024-01" db="EMBL/GenBank/DDBJ databases">
        <title>Unpublished Manusciprt.</title>
        <authorList>
            <person name="Duman M."/>
            <person name="Valdes E.G."/>
            <person name="Ajmi N."/>
            <person name="Altun S."/>
            <person name="Saticioglu I.B."/>
        </authorList>
    </citation>
    <scope>NUCLEOTIDE SEQUENCE [LARGE SCALE GENOMIC DNA]</scope>
    <source>
        <strain evidence="1 2">120P</strain>
    </source>
</reference>
<dbReference type="EMBL" id="JAZDQP010000003">
    <property type="protein sequence ID" value="MEE1865978.1"/>
    <property type="molecule type" value="Genomic_DNA"/>
</dbReference>
<dbReference type="AlphaFoldDB" id="A0AB35WQN2"/>
<comment type="caution">
    <text evidence="1">The sequence shown here is derived from an EMBL/GenBank/DDBJ whole genome shotgun (WGS) entry which is preliminary data.</text>
</comment>
<evidence type="ECO:0000313" key="1">
    <source>
        <dbReference type="EMBL" id="MEE1865978.1"/>
    </source>
</evidence>
<evidence type="ECO:0008006" key="3">
    <source>
        <dbReference type="Google" id="ProtNLM"/>
    </source>
</evidence>
<accession>A0AB35WQN2</accession>
<protein>
    <recommendedName>
        <fullName evidence="3">DUF3570 domain-containing protein</fullName>
    </recommendedName>
</protein>
<keyword evidence="2" id="KW-1185">Reference proteome</keyword>
<gene>
    <name evidence="1" type="ORF">V0R53_06175</name>
</gene>
<dbReference type="RefSeq" id="WP_136475916.1">
    <property type="nucleotide sequence ID" value="NZ_JAZDCU010000003.1"/>
</dbReference>
<dbReference type="SUPFAM" id="SSF56935">
    <property type="entry name" value="Porins"/>
    <property type="match status" value="1"/>
</dbReference>
<sequence length="371" mass="40789">MPLLRTTGVATAILVLPVPGMVQAAIWQSSAVLPTTVEYDSNPLLLTSEEKGVTRTYIAPTYSLVGTFDQDQLRMDLGVNVLRSSDTSIVDNREDPNVSLGWQRETERGGYGLVAQYSESSTLSGAVQDTGVVTTDGTQKLYSLAANWNRAITERNTLSNETRYSNARYDINSLTGYDEIANVVTWTYAWSERTQLFTDFGARRYEPEDDTSASASNSYTPSVGVKYQLTERLESTVHVGVNKVSGSDGGRRGEGGLLLRYTGERSDASLNAERTTFASAEGGFTEQDSVRGVWSYAIDDLSRVGLDAAWQDSKGQTPNTLQTYGAWASRELSPFCDLRLSLMYKERQQDDLPDATGTIIGLTLTYRFPDL</sequence>
<name>A0AB35WQN2_9PSED</name>
<organism evidence="1 2">
    <name type="scientific">Pseudomonas auratipiscis</name>
    <dbReference type="NCBI Taxonomy" id="3115853"/>
    <lineage>
        <taxon>Bacteria</taxon>
        <taxon>Pseudomonadati</taxon>
        <taxon>Pseudomonadota</taxon>
        <taxon>Gammaproteobacteria</taxon>
        <taxon>Pseudomonadales</taxon>
        <taxon>Pseudomonadaceae</taxon>
        <taxon>Pseudomonas</taxon>
    </lineage>
</organism>
<proteinExistence type="predicted"/>
<dbReference type="Proteomes" id="UP001307839">
    <property type="component" value="Unassembled WGS sequence"/>
</dbReference>
<evidence type="ECO:0000313" key="2">
    <source>
        <dbReference type="Proteomes" id="UP001307839"/>
    </source>
</evidence>